<dbReference type="Proteomes" id="UP000297422">
    <property type="component" value="Unassembled WGS sequence"/>
</dbReference>
<proteinExistence type="predicted"/>
<dbReference type="EMBL" id="RQGT01000009">
    <property type="protein sequence ID" value="TGM21846.1"/>
    <property type="molecule type" value="Genomic_DNA"/>
</dbReference>
<keyword evidence="3" id="KW-1185">Reference proteome</keyword>
<feature type="chain" id="PRO_5046996741" description="Lipoprotein" evidence="1">
    <location>
        <begin position="21"/>
        <end position="243"/>
    </location>
</feature>
<evidence type="ECO:0000313" key="3">
    <source>
        <dbReference type="Proteomes" id="UP000297422"/>
    </source>
</evidence>
<gene>
    <name evidence="2" type="ORF">EHQ90_01550</name>
</gene>
<feature type="signal peptide" evidence="1">
    <location>
        <begin position="1"/>
        <end position="20"/>
    </location>
</feature>
<sequence length="243" mass="26195">MNKLKAVLVCISILGIVSCAQGNKNDNQDLAVLAVLLQTGAEQKTQDQVRKLFSVLYPFPASASSSARSLDGVDPSYNPFAAITTQACQLGGTQTIDGTMTNSNNGDNVDSDDLNWTYDNCKENTAGSVVDANGVSVLVPLTYSGTVIRTLHWKRAKTVSGNFEKSILSGTDRIRSSNYTINNEKLPTFDLTFTRNDSIYSQTEYSPGKIKAALEEHVTVVGSINGEAVNMKLNHTINFSSGQ</sequence>
<evidence type="ECO:0000256" key="1">
    <source>
        <dbReference type="SAM" id="SignalP"/>
    </source>
</evidence>
<accession>A0ABY2NDC8</accession>
<name>A0ABY2NDC8_9LEPT</name>
<reference evidence="3" key="1">
    <citation type="journal article" date="2019" name="PLoS Negl. Trop. Dis.">
        <title>Revisiting the worldwide diversity of Leptospira species in the environment.</title>
        <authorList>
            <person name="Vincent A.T."/>
            <person name="Schiettekatte O."/>
            <person name="Bourhy P."/>
            <person name="Veyrier F.J."/>
            <person name="Picardeau M."/>
        </authorList>
    </citation>
    <scope>NUCLEOTIDE SEQUENCE [LARGE SCALE GENOMIC DNA]</scope>
    <source>
        <strain evidence="3">201702407</strain>
    </source>
</reference>
<protein>
    <recommendedName>
        <fullName evidence="4">Lipoprotein</fullName>
    </recommendedName>
</protein>
<organism evidence="2 3">
    <name type="scientific">Leptospira stimsonii</name>
    <dbReference type="NCBI Taxonomy" id="2202203"/>
    <lineage>
        <taxon>Bacteria</taxon>
        <taxon>Pseudomonadati</taxon>
        <taxon>Spirochaetota</taxon>
        <taxon>Spirochaetia</taxon>
        <taxon>Leptospirales</taxon>
        <taxon>Leptospiraceae</taxon>
        <taxon>Leptospira</taxon>
    </lineage>
</organism>
<dbReference type="RefSeq" id="WP_135683751.1">
    <property type="nucleotide sequence ID" value="NZ_RQEQ01000041.1"/>
</dbReference>
<evidence type="ECO:0000313" key="2">
    <source>
        <dbReference type="EMBL" id="TGM21846.1"/>
    </source>
</evidence>
<evidence type="ECO:0008006" key="4">
    <source>
        <dbReference type="Google" id="ProtNLM"/>
    </source>
</evidence>
<comment type="caution">
    <text evidence="2">The sequence shown here is derived from an EMBL/GenBank/DDBJ whole genome shotgun (WGS) entry which is preliminary data.</text>
</comment>
<dbReference type="PROSITE" id="PS51257">
    <property type="entry name" value="PROKAR_LIPOPROTEIN"/>
    <property type="match status" value="1"/>
</dbReference>
<keyword evidence="1" id="KW-0732">Signal</keyword>